<dbReference type="OrthoDB" id="4494341at2759"/>
<evidence type="ECO:0000256" key="12">
    <source>
        <dbReference type="ARBA" id="ARBA00048483"/>
    </source>
</evidence>
<dbReference type="PROSITE" id="PS51384">
    <property type="entry name" value="FAD_FR"/>
    <property type="match status" value="1"/>
</dbReference>
<evidence type="ECO:0000256" key="3">
    <source>
        <dbReference type="ARBA" id="ARBA00012668"/>
    </source>
</evidence>
<evidence type="ECO:0000313" key="15">
    <source>
        <dbReference type="Proteomes" id="UP000596276"/>
    </source>
</evidence>
<dbReference type="CDD" id="cd06186">
    <property type="entry name" value="NOX_Duox_like_FAD_NADP"/>
    <property type="match status" value="1"/>
</dbReference>
<dbReference type="Proteomes" id="UP000596276">
    <property type="component" value="Chromosome 7"/>
</dbReference>
<dbReference type="FunFam" id="3.40.50.80:FF:000071">
    <property type="entry name" value="Cell surface metalloreductase (FreA), putative"/>
    <property type="match status" value="1"/>
</dbReference>
<dbReference type="InterPro" id="IPR013130">
    <property type="entry name" value="Fe3_Rdtase_TM_dom"/>
</dbReference>
<reference evidence="15" key="1">
    <citation type="journal article" date="2021" name="G3 (Bethesda)">
        <title>Chromosome assembled and annotated genome sequence of Aspergillus flavus NRRL 3357.</title>
        <authorList>
            <person name="Skerker J.M."/>
            <person name="Pianalto K.M."/>
            <person name="Mondo S.J."/>
            <person name="Yang K."/>
            <person name="Arkin A.P."/>
            <person name="Keller N.P."/>
            <person name="Grigoriev I.V."/>
            <person name="Louise Glass N.L."/>
        </authorList>
    </citation>
    <scope>NUCLEOTIDE SEQUENCE [LARGE SCALE GENOMIC DNA]</scope>
    <source>
        <strain evidence="15">ATCC 200026 / FGSC A1120 / IAM 13836 / NRRL 3357 / JCM 12722 / SRRC 167</strain>
    </source>
</reference>
<sequence>MQGPDIYAIVVGSILAGLLLIRILSTITSWTNLITVLVSRHLTLPLVVNRHRYWGPWTRATALVHLSFIAVNVFPVFFRVKSLSSAGHRAAELALINLVFPLCANHLSHLADLLGITLRTCRKIHRTCGWMGFALLAFHVVAAVQEPGFGFPLNESKNLWTTIAGISLGLLAILSIQWLRRFSYEIFLRTHQALAGLFVYGTWRHLPAGSRRSRPYLLVALGAFGLSFLLQLVIFLYRNGLCAGRGSPRALVTFTSRKAENGDRVATATHIRVLLPRPIKVEAGQYINLWVPSVSLWSWAQTHPFTVTSWSKGGQETMELLVQPRRGFSADLLRYANGAMDGSVSFLALFTGPHGTTIDASHYESVLVVAGGFGIAAAISHLKRLIYGYNTYTSLVRRVHLVWQVESIDEIAAARHLLNNLLDDDILDAGYVCLPTISKKSPSILHISMFVRSGLEQKKVPFGEHERACLYQGVPDYQHIIALEASGEEIERLSNIQHNIQDDQGRLLVMVSTAAEVRDQLRETMRGYLREGVKLVELDYQPSLA</sequence>
<dbReference type="InterPro" id="IPR051410">
    <property type="entry name" value="Ferric/Cupric_Reductase"/>
</dbReference>
<evidence type="ECO:0000256" key="5">
    <source>
        <dbReference type="ARBA" id="ARBA00022475"/>
    </source>
</evidence>
<keyword evidence="10" id="KW-0406">Ion transport</keyword>
<keyword evidence="11" id="KW-0472">Membrane</keyword>
<evidence type="ECO:0000256" key="6">
    <source>
        <dbReference type="ARBA" id="ARBA00022692"/>
    </source>
</evidence>
<keyword evidence="7" id="KW-0249">Electron transport</keyword>
<evidence type="ECO:0000256" key="1">
    <source>
        <dbReference type="ARBA" id="ARBA00004651"/>
    </source>
</evidence>
<feature type="domain" description="FAD-binding FR-type" evidence="13">
    <location>
        <begin position="247"/>
        <end position="360"/>
    </location>
</feature>
<dbReference type="VEuPathDB" id="FungiDB:F9C07_2229282"/>
<comment type="subcellular location">
    <subcellularLocation>
        <location evidence="1">Cell membrane</location>
        <topology evidence="1">Multi-pass membrane protein</topology>
    </subcellularLocation>
</comment>
<evidence type="ECO:0000313" key="14">
    <source>
        <dbReference type="EMBL" id="QRD91338.1"/>
    </source>
</evidence>
<dbReference type="GO" id="GO:0006826">
    <property type="term" value="P:iron ion transport"/>
    <property type="evidence" value="ECO:0007669"/>
    <property type="project" value="TreeGrafter"/>
</dbReference>
<keyword evidence="9" id="KW-0560">Oxidoreductase</keyword>
<dbReference type="InterPro" id="IPR017927">
    <property type="entry name" value="FAD-bd_FR_type"/>
</dbReference>
<dbReference type="GO" id="GO:0005886">
    <property type="term" value="C:plasma membrane"/>
    <property type="evidence" value="ECO:0007669"/>
    <property type="project" value="UniProtKB-SubCell"/>
</dbReference>
<dbReference type="EMBL" id="CP044617">
    <property type="protein sequence ID" value="QRD91338.1"/>
    <property type="molecule type" value="Genomic_DNA"/>
</dbReference>
<dbReference type="InterPro" id="IPR013121">
    <property type="entry name" value="Fe_red_NAD-bd_6"/>
</dbReference>
<comment type="similarity">
    <text evidence="2">Belongs to the ferric reductase (FRE) family.</text>
</comment>
<evidence type="ECO:0000256" key="11">
    <source>
        <dbReference type="ARBA" id="ARBA00023136"/>
    </source>
</evidence>
<dbReference type="GO" id="GO:0015677">
    <property type="term" value="P:copper ion import"/>
    <property type="evidence" value="ECO:0007669"/>
    <property type="project" value="TreeGrafter"/>
</dbReference>
<dbReference type="Pfam" id="PF01794">
    <property type="entry name" value="Ferric_reduct"/>
    <property type="match status" value="1"/>
</dbReference>
<evidence type="ECO:0000259" key="13">
    <source>
        <dbReference type="PROSITE" id="PS51384"/>
    </source>
</evidence>
<keyword evidence="4" id="KW-0813">Transport</keyword>
<evidence type="ECO:0000256" key="8">
    <source>
        <dbReference type="ARBA" id="ARBA00022989"/>
    </source>
</evidence>
<organism evidence="14 15">
    <name type="scientific">Aspergillus flavus (strain ATCC 200026 / FGSC A1120 / IAM 13836 / NRRL 3357 / JCM 12722 / SRRC 167)</name>
    <dbReference type="NCBI Taxonomy" id="332952"/>
    <lineage>
        <taxon>Eukaryota</taxon>
        <taxon>Fungi</taxon>
        <taxon>Dikarya</taxon>
        <taxon>Ascomycota</taxon>
        <taxon>Pezizomycotina</taxon>
        <taxon>Eurotiomycetes</taxon>
        <taxon>Eurotiomycetidae</taxon>
        <taxon>Eurotiales</taxon>
        <taxon>Aspergillaceae</taxon>
        <taxon>Aspergillus</taxon>
        <taxon>Aspergillus subgen. Circumdati</taxon>
    </lineage>
</organism>
<dbReference type="InterPro" id="IPR013112">
    <property type="entry name" value="FAD-bd_8"/>
</dbReference>
<keyword evidence="6" id="KW-0812">Transmembrane</keyword>
<dbReference type="GO" id="GO:0052851">
    <property type="term" value="F:ferric-chelate reductase (NADPH) activity"/>
    <property type="evidence" value="ECO:0007669"/>
    <property type="project" value="UniProtKB-EC"/>
</dbReference>
<dbReference type="AlphaFoldDB" id="A0A7G5JPI2"/>
<keyword evidence="15" id="KW-1185">Reference proteome</keyword>
<dbReference type="Gene3D" id="3.40.50.80">
    <property type="entry name" value="Nucleotide-binding domain of ferredoxin-NADP reductase (FNR) module"/>
    <property type="match status" value="1"/>
</dbReference>
<gene>
    <name evidence="14" type="ORF">F9C07_2229282</name>
</gene>
<evidence type="ECO:0000256" key="2">
    <source>
        <dbReference type="ARBA" id="ARBA00006278"/>
    </source>
</evidence>
<accession>A0A7G5JPI2</accession>
<dbReference type="Pfam" id="PF08022">
    <property type="entry name" value="FAD_binding_8"/>
    <property type="match status" value="1"/>
</dbReference>
<dbReference type="Pfam" id="PF08030">
    <property type="entry name" value="NAD_binding_6"/>
    <property type="match status" value="1"/>
</dbReference>
<dbReference type="PANTHER" id="PTHR32361">
    <property type="entry name" value="FERRIC/CUPRIC REDUCTASE TRANSMEMBRANE COMPONENT"/>
    <property type="match status" value="1"/>
</dbReference>
<keyword evidence="8" id="KW-1133">Transmembrane helix</keyword>
<dbReference type="SUPFAM" id="SSF52343">
    <property type="entry name" value="Ferredoxin reductase-like, C-terminal NADP-linked domain"/>
    <property type="match status" value="1"/>
</dbReference>
<dbReference type="InterPro" id="IPR017938">
    <property type="entry name" value="Riboflavin_synthase-like_b-brl"/>
</dbReference>
<evidence type="ECO:0000256" key="4">
    <source>
        <dbReference type="ARBA" id="ARBA00022448"/>
    </source>
</evidence>
<dbReference type="PANTHER" id="PTHR32361:SF26">
    <property type="entry name" value="FAD-BINDING 8 DOMAIN-CONTAINING PROTEIN-RELATED"/>
    <property type="match status" value="1"/>
</dbReference>
<protein>
    <recommendedName>
        <fullName evidence="3">ferric-chelate reductase (NADPH)</fullName>
        <ecNumber evidence="3">1.16.1.9</ecNumber>
    </recommendedName>
</protein>
<name>A0A7G5JPI2_ASPFN</name>
<comment type="catalytic activity">
    <reaction evidence="12">
        <text>2 a Fe(II)-siderophore + NADP(+) + H(+) = 2 a Fe(III)-siderophore + NADPH</text>
        <dbReference type="Rhea" id="RHEA:28795"/>
        <dbReference type="Rhea" id="RHEA-COMP:11342"/>
        <dbReference type="Rhea" id="RHEA-COMP:11344"/>
        <dbReference type="ChEBI" id="CHEBI:15378"/>
        <dbReference type="ChEBI" id="CHEBI:29033"/>
        <dbReference type="ChEBI" id="CHEBI:29034"/>
        <dbReference type="ChEBI" id="CHEBI:57783"/>
        <dbReference type="ChEBI" id="CHEBI:58349"/>
        <dbReference type="EC" id="1.16.1.9"/>
    </reaction>
</comment>
<dbReference type="VEuPathDB" id="FungiDB:AFLA_007623"/>
<dbReference type="InterPro" id="IPR039261">
    <property type="entry name" value="FNR_nucleotide-bd"/>
</dbReference>
<evidence type="ECO:0000256" key="9">
    <source>
        <dbReference type="ARBA" id="ARBA00023002"/>
    </source>
</evidence>
<keyword evidence="5" id="KW-1003">Cell membrane</keyword>
<evidence type="ECO:0000256" key="10">
    <source>
        <dbReference type="ARBA" id="ARBA00023065"/>
    </source>
</evidence>
<evidence type="ECO:0000256" key="7">
    <source>
        <dbReference type="ARBA" id="ARBA00022982"/>
    </source>
</evidence>
<dbReference type="EC" id="1.16.1.9" evidence="3"/>
<proteinExistence type="inferred from homology"/>
<dbReference type="SUPFAM" id="SSF63380">
    <property type="entry name" value="Riboflavin synthase domain-like"/>
    <property type="match status" value="1"/>
</dbReference>
<dbReference type="GO" id="GO:0006879">
    <property type="term" value="P:intracellular iron ion homeostasis"/>
    <property type="evidence" value="ECO:0007669"/>
    <property type="project" value="TreeGrafter"/>
</dbReference>